<comment type="caution">
    <text evidence="2">The sequence shown here is derived from an EMBL/GenBank/DDBJ whole genome shotgun (WGS) entry which is preliminary data.</text>
</comment>
<feature type="domain" description="DUF5977" evidence="1">
    <location>
        <begin position="998"/>
        <end position="1062"/>
    </location>
</feature>
<dbReference type="Proteomes" id="UP000254876">
    <property type="component" value="Unassembled WGS sequence"/>
</dbReference>
<proteinExistence type="predicted"/>
<dbReference type="InterPro" id="IPR046020">
    <property type="entry name" value="DUF5977"/>
</dbReference>
<gene>
    <name evidence="2" type="ORF">NCTC10588_02828</name>
</gene>
<protein>
    <recommendedName>
        <fullName evidence="1">DUF5977 domain-containing protein</fullName>
    </recommendedName>
</protein>
<dbReference type="EMBL" id="UFYD01000001">
    <property type="protein sequence ID" value="STD08389.1"/>
    <property type="molecule type" value="Genomic_DNA"/>
</dbReference>
<accession>A0A7Z7LXS8</accession>
<evidence type="ECO:0000259" key="1">
    <source>
        <dbReference type="Pfam" id="PF19404"/>
    </source>
</evidence>
<dbReference type="RefSeq" id="WP_086983289.1">
    <property type="nucleotide sequence ID" value="NZ_FTQZ01000011.1"/>
</dbReference>
<evidence type="ECO:0000313" key="2">
    <source>
        <dbReference type="EMBL" id="STD08389.1"/>
    </source>
</evidence>
<sequence>MKKILIAINIIAFQLIFSQNNPNYNPNITSPPPSVMEMEKYTNYNVDIKNGVSSFSIPIFNIKVGELDIPLALEYHSSAVKYDFSTGELGINWKLSDLGYVSRTLRGRVDEHFDKPTEDQLALLNNPSIEREHFLGSLLSDSDYSNYYDSMYDTFKYSTIDSNGEFIINNRANRNILSTNKYDKISYGYSPADWYIYDLKILNNKGVIYYYGKNPDNTGEVYISKPPSGVEPVTWYTTKIEGINKEFIRFSYDKRAESPYMTATTGNITESYISDIMTDISGGELNWQAIRSPFSGFVSNTEYPIPLQTPVIKEINTSDNQKIIFTRDTSSPNLLKKIEIFDSGNKLIKKVLLNYPTIGQNPVLLGEVIISGGINDHNPQIYKFKYNDEGKYVTAHDQWGYFHEGGITGSQFSQFTSGTLSYNTFSSYANESWNLIPLGQLPFSMISIPDLSRASDYYLMKEIQFPTGGKRLFEYEPHKFIASGNIKSFGARIKRIISYDSDNAPTLIKYYAYGENENGLGNIFEDLTNENYFFSESPIFHIIPSSPAGPVAAVARNLTVHSVNPFHHYTDQLGNIFYPNVTEYNQTFTSDYINESKTEHIYEVSNNYNTINFFNINSGYSNPGGGVDNYAYINKMLSNPFYKGIYLGFSINEKYTKFYKKEASSYSLIKQIYNQYKNGVIAEKNELLVNPYYRTSDGKIPYIYDSLYQFIKDTTHFNAIADYNYSSFLISHSSLLDKQEITEYYPKNNTSATMIKQYAYNNFDLLTSDEIIDTDKGNLKTTYKYAYEKDNQKLINANMIGIPLHTTTTKDGKVIANVETKYDDPANLLPTSVLSYDLQNPAISQTEVVYNLYDNKGNILQYSEKGTKPTVIIWGYNQTQPIAKIEGAIYNQISAYVSAIITASDADNTQGTDQSEQALIGALDLFRNNPALSGYQITTYTYNPLIGVTSITPPSGVREVYKYDSANRLESVKDINGNLLKEYQYKYKSKNENENTSYYNIIKSQTFTKNNCTPGTIPGTYTYTVPANKYTSTVSQADADQKAQNDINANGQEQTNLFATCTPPTSCIFNPVTTGIASTFTPSGSSIVYYNLNFNSSTKPYFNFDSKQNVLIGKIDLGCAPTSTFQIGKSEGGRYWMITIEPSGNFYLQLLNGSVNSGSFSISDSYSKNGSIN</sequence>
<dbReference type="Pfam" id="PF19404">
    <property type="entry name" value="DUF5977"/>
    <property type="match status" value="1"/>
</dbReference>
<dbReference type="AlphaFoldDB" id="A0A7Z7LXS8"/>
<organism evidence="2 3">
    <name type="scientific">Elizabethkingia anophelis</name>
    <dbReference type="NCBI Taxonomy" id="1117645"/>
    <lineage>
        <taxon>Bacteria</taxon>
        <taxon>Pseudomonadati</taxon>
        <taxon>Bacteroidota</taxon>
        <taxon>Flavobacteriia</taxon>
        <taxon>Flavobacteriales</taxon>
        <taxon>Weeksellaceae</taxon>
        <taxon>Elizabethkingia</taxon>
    </lineage>
</organism>
<reference evidence="2 3" key="1">
    <citation type="submission" date="2018-06" db="EMBL/GenBank/DDBJ databases">
        <authorList>
            <consortium name="Pathogen Informatics"/>
            <person name="Doyle S."/>
        </authorList>
    </citation>
    <scope>NUCLEOTIDE SEQUENCE [LARGE SCALE GENOMIC DNA]</scope>
    <source>
        <strain evidence="2 3">NCTC10588</strain>
    </source>
</reference>
<evidence type="ECO:0000313" key="3">
    <source>
        <dbReference type="Proteomes" id="UP000254876"/>
    </source>
</evidence>
<name>A0A7Z7LXS8_9FLAO</name>